<comment type="caution">
    <text evidence="5">The sequence shown here is derived from an EMBL/GenBank/DDBJ whole genome shotgun (WGS) entry which is preliminary data.</text>
</comment>
<evidence type="ECO:0000256" key="3">
    <source>
        <dbReference type="ARBA" id="ARBA00022525"/>
    </source>
</evidence>
<dbReference type="Pfam" id="PF03018">
    <property type="entry name" value="Dirigent"/>
    <property type="match status" value="1"/>
</dbReference>
<evidence type="ECO:0000256" key="1">
    <source>
        <dbReference type="ARBA" id="ARBA00010746"/>
    </source>
</evidence>
<dbReference type="Gene3D" id="2.40.480.10">
    <property type="entry name" value="Allene oxide cyclase-like"/>
    <property type="match status" value="1"/>
</dbReference>
<sequence>MLFSRPNEAQLQRVNQTNLVFFLQEFTSGPNATVVPVIGITGKTWSFVTFGTIFAIDDAITQTPDRSSARVGRAQGVLVASALDGSNVSVTISIVFNNVDYSGSTLELQGTIHQNERYREVSVVSGTGRFRFVRGYAILETIYYERATSYTIIRCTIELIYN</sequence>
<comment type="function">
    <text evidence="4">Dirigent proteins impart stereoselectivity on the phenoxy radical-coupling reaction, yielding optically active lignans from two molecules of coniferyl alcohol in the biosynthesis of lignans, flavonolignans, and alkaloids and thus plays a central role in plant secondary metabolism.</text>
</comment>
<evidence type="ECO:0000256" key="2">
    <source>
        <dbReference type="ARBA" id="ARBA00011738"/>
    </source>
</evidence>
<dbReference type="Gramene" id="FCD_00020375-RA">
    <property type="protein sequence ID" value="FCD_00020375-RA:cds"/>
    <property type="gene ID" value="FCD_00020375"/>
</dbReference>
<dbReference type="Proteomes" id="UP001187192">
    <property type="component" value="Unassembled WGS sequence"/>
</dbReference>
<dbReference type="GO" id="GO:0048046">
    <property type="term" value="C:apoplast"/>
    <property type="evidence" value="ECO:0007669"/>
    <property type="project" value="UniProtKB-SubCell"/>
</dbReference>
<dbReference type="GO" id="GO:0009699">
    <property type="term" value="P:phenylpropanoid biosynthetic process"/>
    <property type="evidence" value="ECO:0007669"/>
    <property type="project" value="UniProtKB-ARBA"/>
</dbReference>
<proteinExistence type="inferred from homology"/>
<comment type="similarity">
    <text evidence="1 4">Belongs to the plant dirigent protein family.</text>
</comment>
<evidence type="ECO:0000313" key="5">
    <source>
        <dbReference type="EMBL" id="GMN61780.1"/>
    </source>
</evidence>
<comment type="subunit">
    <text evidence="2 4">Homodimer.</text>
</comment>
<evidence type="ECO:0000256" key="4">
    <source>
        <dbReference type="RuleBase" id="RU363099"/>
    </source>
</evidence>
<organism evidence="5 6">
    <name type="scientific">Ficus carica</name>
    <name type="common">Common fig</name>
    <dbReference type="NCBI Taxonomy" id="3494"/>
    <lineage>
        <taxon>Eukaryota</taxon>
        <taxon>Viridiplantae</taxon>
        <taxon>Streptophyta</taxon>
        <taxon>Embryophyta</taxon>
        <taxon>Tracheophyta</taxon>
        <taxon>Spermatophyta</taxon>
        <taxon>Magnoliopsida</taxon>
        <taxon>eudicotyledons</taxon>
        <taxon>Gunneridae</taxon>
        <taxon>Pentapetalae</taxon>
        <taxon>rosids</taxon>
        <taxon>fabids</taxon>
        <taxon>Rosales</taxon>
        <taxon>Moraceae</taxon>
        <taxon>Ficeae</taxon>
        <taxon>Ficus</taxon>
    </lineage>
</organism>
<keyword evidence="6" id="KW-1185">Reference proteome</keyword>
<keyword evidence="3 4" id="KW-0964">Secreted</keyword>
<dbReference type="AlphaFoldDB" id="A0AA88DVD0"/>
<dbReference type="InterPro" id="IPR004265">
    <property type="entry name" value="Dirigent"/>
</dbReference>
<dbReference type="PANTHER" id="PTHR21495">
    <property type="entry name" value="NUCLEOPORIN-RELATED"/>
    <property type="match status" value="1"/>
</dbReference>
<dbReference type="InterPro" id="IPR044859">
    <property type="entry name" value="Allene_oxi_cyc_Dirigent"/>
</dbReference>
<name>A0AA88DVD0_FICCA</name>
<comment type="subcellular location">
    <subcellularLocation>
        <location evidence="4">Secreted</location>
        <location evidence="4">Extracellular space</location>
        <location evidence="4">Apoplast</location>
    </subcellularLocation>
</comment>
<keyword evidence="4" id="KW-0052">Apoplast</keyword>
<protein>
    <recommendedName>
        <fullName evidence="4">Dirigent protein</fullName>
    </recommendedName>
</protein>
<reference evidence="5" key="1">
    <citation type="submission" date="2023-07" db="EMBL/GenBank/DDBJ databases">
        <title>draft genome sequence of fig (Ficus carica).</title>
        <authorList>
            <person name="Takahashi T."/>
            <person name="Nishimura K."/>
        </authorList>
    </citation>
    <scope>NUCLEOTIDE SEQUENCE</scope>
</reference>
<accession>A0AA88DVD0</accession>
<dbReference type="EMBL" id="BTGU01000117">
    <property type="protein sequence ID" value="GMN61780.1"/>
    <property type="molecule type" value="Genomic_DNA"/>
</dbReference>
<evidence type="ECO:0000313" key="6">
    <source>
        <dbReference type="Proteomes" id="UP001187192"/>
    </source>
</evidence>
<gene>
    <name evidence="5" type="ORF">TIFTF001_030868</name>
</gene>